<gene>
    <name evidence="2" type="ORF">BTN85_1566</name>
</gene>
<comment type="caution">
    <text evidence="2">The sequence shown here is derived from an EMBL/GenBank/DDBJ whole genome shotgun (WGS) entry which is preliminary data.</text>
</comment>
<sequence length="476" mass="54007">MTNKVNLINCFKKTKDIYVDRFWDLIPFFILISSISVLIQVLFFTCLQFIINDLRASSKLSELINLVNTGEITRSYNLIVQDPNVVLVTSVFILLSFLILLISISALYPGLIYMVGGLVNNRDKTLYYGLKGIRKNFWNILKLNVFLSLFTGFLFFISIFSLNLSLLFRVFISLVNLLVLILAYVFIFLFSYETIVLNKLNLLEGLHKSFNYARKNFIVTISYIIVSILIFILSAIISTVFSSTISSGVLNLLQIFIVLPFLSISKVLIYLAAENEIKTQETYLDFKSIIKKILKNTKKTLLFSKRHIQFVLISFLPLIAGILYGLNQKEWFKEINLPLGEIAQLNFLDFINITLHNWIVAFRTAFSGIFLGIPPIGSLFYNGYIIGLARLLTEDLRTLLLGILPHGVIELPALAIAGAIGIKIGIDSIKLITKKITLKKFSSNLKKYLKIITGLLPLFILAGFIEIFITPLFMSL</sequence>
<feature type="transmembrane region" description="Helical" evidence="1">
    <location>
        <begin position="22"/>
        <end position="51"/>
    </location>
</feature>
<evidence type="ECO:0000313" key="2">
    <source>
        <dbReference type="EMBL" id="OKY79060.1"/>
    </source>
</evidence>
<dbReference type="PANTHER" id="PTHR35337:SF1">
    <property type="entry name" value="SLR1478 PROTEIN"/>
    <property type="match status" value="1"/>
</dbReference>
<keyword evidence="3" id="KW-1185">Reference proteome</keyword>
<dbReference type="InterPro" id="IPR002798">
    <property type="entry name" value="SpoIIM-like"/>
</dbReference>
<dbReference type="Proteomes" id="UP000185744">
    <property type="component" value="Unassembled WGS sequence"/>
</dbReference>
<organism evidence="2 3">
    <name type="scientific">Methanohalarchaeum thermophilum</name>
    <dbReference type="NCBI Taxonomy" id="1903181"/>
    <lineage>
        <taxon>Archaea</taxon>
        <taxon>Methanobacteriati</taxon>
        <taxon>Methanobacteriota</taxon>
        <taxon>Methanonatronarchaeia</taxon>
        <taxon>Methanonatronarchaeales</taxon>
        <taxon>Methanonatronarchaeaceae</taxon>
        <taxon>Candidatus Methanohalarchaeum</taxon>
    </lineage>
</organism>
<evidence type="ECO:0000313" key="3">
    <source>
        <dbReference type="Proteomes" id="UP000185744"/>
    </source>
</evidence>
<keyword evidence="1" id="KW-0812">Transmembrane</keyword>
<dbReference type="STRING" id="1903181.BTN85_1566"/>
<protein>
    <submittedName>
        <fullName evidence="2">Membrane protein</fullName>
    </submittedName>
</protein>
<keyword evidence="1" id="KW-1133">Transmembrane helix</keyword>
<feature type="transmembrane region" description="Helical" evidence="1">
    <location>
        <begin position="369"/>
        <end position="391"/>
    </location>
</feature>
<feature type="transmembrane region" description="Helical" evidence="1">
    <location>
        <begin position="447"/>
        <end position="474"/>
    </location>
</feature>
<feature type="transmembrane region" description="Helical" evidence="1">
    <location>
        <begin position="166"/>
        <end position="190"/>
    </location>
</feature>
<feature type="transmembrane region" description="Helical" evidence="1">
    <location>
        <begin position="342"/>
        <end position="362"/>
    </location>
</feature>
<accession>A0A1Q6DXH9</accession>
<reference evidence="2" key="1">
    <citation type="submission" date="2016-12" db="EMBL/GenBank/DDBJ databases">
        <title>Discovery of methanogenic haloarchaea.</title>
        <authorList>
            <person name="Sorokin D.Y."/>
            <person name="Makarova K.S."/>
            <person name="Abbas B."/>
            <person name="Ferrer M."/>
            <person name="Golyshin P.N."/>
        </authorList>
    </citation>
    <scope>NUCLEOTIDE SEQUENCE [LARGE SCALE GENOMIC DNA]</scope>
    <source>
        <strain evidence="2">HMET1</strain>
    </source>
</reference>
<dbReference type="PANTHER" id="PTHR35337">
    <property type="entry name" value="SLR1478 PROTEIN"/>
    <property type="match status" value="1"/>
</dbReference>
<feature type="transmembrane region" description="Helical" evidence="1">
    <location>
        <begin position="253"/>
        <end position="273"/>
    </location>
</feature>
<name>A0A1Q6DXH9_METT1</name>
<proteinExistence type="predicted"/>
<feature type="transmembrane region" description="Helical" evidence="1">
    <location>
        <begin position="91"/>
        <end position="119"/>
    </location>
</feature>
<dbReference type="AlphaFoldDB" id="A0A1Q6DXH9"/>
<keyword evidence="1" id="KW-0472">Membrane</keyword>
<dbReference type="Pfam" id="PF01944">
    <property type="entry name" value="SpoIIM"/>
    <property type="match status" value="1"/>
</dbReference>
<dbReference type="EMBL" id="MSDW01000001">
    <property type="protein sequence ID" value="OKY79060.1"/>
    <property type="molecule type" value="Genomic_DNA"/>
</dbReference>
<feature type="transmembrane region" description="Helical" evidence="1">
    <location>
        <begin position="140"/>
        <end position="160"/>
    </location>
</feature>
<dbReference type="InParanoid" id="A0A1Q6DXH9"/>
<evidence type="ECO:0000256" key="1">
    <source>
        <dbReference type="SAM" id="Phobius"/>
    </source>
</evidence>
<feature type="transmembrane region" description="Helical" evidence="1">
    <location>
        <begin position="403"/>
        <end position="426"/>
    </location>
</feature>
<feature type="transmembrane region" description="Helical" evidence="1">
    <location>
        <begin position="217"/>
        <end position="241"/>
    </location>
</feature>
<feature type="transmembrane region" description="Helical" evidence="1">
    <location>
        <begin position="308"/>
        <end position="326"/>
    </location>
</feature>